<sequence length="48" mass="5803">MPCWQYLYIKETAIKRRNGSGFSYFSYFVSCSIILFLFYILAQLLFLF</sequence>
<comment type="caution">
    <text evidence="2">The sequence shown here is derived from an EMBL/GenBank/DDBJ whole genome shotgun (WGS) entry which is preliminary data.</text>
</comment>
<name>A0ABN0NVL4_9BACT</name>
<accession>A0ABN0NVL4</accession>
<keyword evidence="1" id="KW-0812">Transmembrane</keyword>
<keyword evidence="3" id="KW-1185">Reference proteome</keyword>
<dbReference type="EMBL" id="AWUY01000005">
    <property type="protein sequence ID" value="ERJ81170.1"/>
    <property type="molecule type" value="Genomic_DNA"/>
</dbReference>
<keyword evidence="1" id="KW-1133">Transmembrane helix</keyword>
<gene>
    <name evidence="2" type="ORF">HMPREF0653_00070</name>
</gene>
<feature type="transmembrane region" description="Helical" evidence="1">
    <location>
        <begin position="24"/>
        <end position="46"/>
    </location>
</feature>
<proteinExistence type="predicted"/>
<organism evidence="2 3">
    <name type="scientific">Prevotella disiens JCM 6334 = ATCC 29426</name>
    <dbReference type="NCBI Taxonomy" id="1235811"/>
    <lineage>
        <taxon>Bacteria</taxon>
        <taxon>Pseudomonadati</taxon>
        <taxon>Bacteroidota</taxon>
        <taxon>Bacteroidia</taxon>
        <taxon>Bacteroidales</taxon>
        <taxon>Prevotellaceae</taxon>
        <taxon>Prevotella</taxon>
    </lineage>
</organism>
<keyword evidence="1" id="KW-0472">Membrane</keyword>
<evidence type="ECO:0000313" key="3">
    <source>
        <dbReference type="Proteomes" id="UP000016660"/>
    </source>
</evidence>
<evidence type="ECO:0000256" key="1">
    <source>
        <dbReference type="SAM" id="Phobius"/>
    </source>
</evidence>
<dbReference type="Proteomes" id="UP000016660">
    <property type="component" value="Unassembled WGS sequence"/>
</dbReference>
<evidence type="ECO:0000313" key="2">
    <source>
        <dbReference type="EMBL" id="ERJ81170.1"/>
    </source>
</evidence>
<protein>
    <submittedName>
        <fullName evidence="2">Uncharacterized protein</fullName>
    </submittedName>
</protein>
<reference evidence="2 3" key="1">
    <citation type="submission" date="2013-06" db="EMBL/GenBank/DDBJ databases">
        <authorList>
            <person name="Weinstock G."/>
            <person name="Sodergren E."/>
            <person name="Lobos E.A."/>
            <person name="Fulton L."/>
            <person name="Fulton R."/>
            <person name="Courtney L."/>
            <person name="Fronick C."/>
            <person name="O'Laughlin M."/>
            <person name="Godfrey J."/>
            <person name="Wilson R.M."/>
            <person name="Miner T."/>
            <person name="Farmer C."/>
            <person name="Delehaunty K."/>
            <person name="Cordes M."/>
            <person name="Minx P."/>
            <person name="Tomlinson C."/>
            <person name="Chen J."/>
            <person name="Wollam A."/>
            <person name="Pepin K.H."/>
            <person name="Bhonagiri V."/>
            <person name="Zhang X."/>
            <person name="Warren W."/>
            <person name="Mitreva M."/>
            <person name="Mardis E.R."/>
            <person name="Wilson R.K."/>
        </authorList>
    </citation>
    <scope>NUCLEOTIDE SEQUENCE [LARGE SCALE GENOMIC DNA]</scope>
    <source>
        <strain evidence="2 3">ATCC 29426</strain>
    </source>
</reference>